<reference evidence="1" key="1">
    <citation type="submission" date="2021-01" db="EMBL/GenBank/DDBJ databases">
        <authorList>
            <person name="Corre E."/>
            <person name="Pelletier E."/>
            <person name="Niang G."/>
            <person name="Scheremetjew M."/>
            <person name="Finn R."/>
            <person name="Kale V."/>
            <person name="Holt S."/>
            <person name="Cochrane G."/>
            <person name="Meng A."/>
            <person name="Brown T."/>
            <person name="Cohen L."/>
        </authorList>
    </citation>
    <scope>NUCLEOTIDE SEQUENCE</scope>
    <source>
        <strain evidence="1">MM31A-1</strain>
    </source>
</reference>
<organism evidence="1">
    <name type="scientific">Chaetoceros debilis</name>
    <dbReference type="NCBI Taxonomy" id="122233"/>
    <lineage>
        <taxon>Eukaryota</taxon>
        <taxon>Sar</taxon>
        <taxon>Stramenopiles</taxon>
        <taxon>Ochrophyta</taxon>
        <taxon>Bacillariophyta</taxon>
        <taxon>Coscinodiscophyceae</taxon>
        <taxon>Chaetocerotophycidae</taxon>
        <taxon>Chaetocerotales</taxon>
        <taxon>Chaetocerotaceae</taxon>
        <taxon>Chaetoceros</taxon>
    </lineage>
</organism>
<accession>A0A7S3V4C2</accession>
<gene>
    <name evidence="1" type="ORF">CDEB00056_LOCUS645</name>
</gene>
<name>A0A7S3V4C2_9STRA</name>
<protein>
    <submittedName>
        <fullName evidence="1">Uncharacterized protein</fullName>
    </submittedName>
</protein>
<dbReference type="EMBL" id="HBIO01000900">
    <property type="protein sequence ID" value="CAE0455804.1"/>
    <property type="molecule type" value="Transcribed_RNA"/>
</dbReference>
<sequence length="144" mass="16532">MPDFSNMISIKNEDTDTAISTTSTSNASISFASDEEFFSPPTFEMNQKHQMILDHIREGDEWHQNLQHVYGFTEAESCECFSRAGKYLHCSEFPEDAVNQKLFPHAKKGWVLLREADRLGKTYPRELRELDRRARAEGKGPGVF</sequence>
<dbReference type="AlphaFoldDB" id="A0A7S3V4C2"/>
<proteinExistence type="predicted"/>
<evidence type="ECO:0000313" key="1">
    <source>
        <dbReference type="EMBL" id="CAE0455804.1"/>
    </source>
</evidence>